<dbReference type="Pfam" id="PF05795">
    <property type="entry name" value="Plasmodium_Vir"/>
    <property type="match status" value="1"/>
</dbReference>
<feature type="transmembrane region" description="Helical" evidence="1">
    <location>
        <begin position="273"/>
        <end position="291"/>
    </location>
</feature>
<dbReference type="EMBL" id="FLQV01002353">
    <property type="protein sequence ID" value="SBT01192.1"/>
    <property type="molecule type" value="Genomic_DNA"/>
</dbReference>
<reference evidence="3" key="1">
    <citation type="submission" date="2016-05" db="EMBL/GenBank/DDBJ databases">
        <authorList>
            <person name="Naeem Raeece"/>
        </authorList>
    </citation>
    <scope>NUCLEOTIDE SEQUENCE [LARGE SCALE GENOMIC DNA]</scope>
</reference>
<gene>
    <name evidence="2" type="ORF">POVCU1_065150</name>
</gene>
<name>A0A1A8X9A8_PLAOA</name>
<dbReference type="AlphaFoldDB" id="A0A1A8X9A8"/>
<evidence type="ECO:0000313" key="2">
    <source>
        <dbReference type="EMBL" id="SBT01192.1"/>
    </source>
</evidence>
<protein>
    <submittedName>
        <fullName evidence="2">PIR Superfamily Protein</fullName>
    </submittedName>
</protein>
<keyword evidence="1" id="KW-0812">Transmembrane</keyword>
<keyword evidence="1" id="KW-1133">Transmembrane helix</keyword>
<proteinExistence type="predicted"/>
<sequence>MAAPYSNNCELPSEKYYHELDIVAKTSTYESLCDSNGNIISGENPFVKSPDLKDFCYKLVSNLELLKAKEKVKNFDIRERCIYLKHWLHDHAINAVDIKSPISYIMFLHSVWLNIIDSTEVSIDDACKIEFFPVSIRYLEKWKRMHDYNQNYEDLKSLLNSKAHCKQKYCKDLADITNIYKEFMHVCSTDTNNRKCPDFFNKFKETYEKEASEIETQCKGIYDELGLYKVKVYFGEQGIEEYIEQYESEYTFSFFEKLIGYSIKYYLSKTIHYSKYIVLPIILILLFYFFMKKLSFFGSKISPRVDGMRKMWINVQGVTNPATLLNPMKPPGGGNKIGLPYMPK</sequence>
<dbReference type="Proteomes" id="UP000078546">
    <property type="component" value="Unassembled WGS sequence"/>
</dbReference>
<evidence type="ECO:0000256" key="1">
    <source>
        <dbReference type="SAM" id="Phobius"/>
    </source>
</evidence>
<dbReference type="InterPro" id="IPR008780">
    <property type="entry name" value="Plasmodium_Vir"/>
</dbReference>
<evidence type="ECO:0000313" key="3">
    <source>
        <dbReference type="Proteomes" id="UP000078546"/>
    </source>
</evidence>
<organism evidence="2 3">
    <name type="scientific">Plasmodium ovale curtisi</name>
    <dbReference type="NCBI Taxonomy" id="864141"/>
    <lineage>
        <taxon>Eukaryota</taxon>
        <taxon>Sar</taxon>
        <taxon>Alveolata</taxon>
        <taxon>Apicomplexa</taxon>
        <taxon>Aconoidasida</taxon>
        <taxon>Haemosporida</taxon>
        <taxon>Plasmodiidae</taxon>
        <taxon>Plasmodium</taxon>
        <taxon>Plasmodium (Plasmodium)</taxon>
    </lineage>
</organism>
<accession>A0A1A8X9A8</accession>
<keyword evidence="1" id="KW-0472">Membrane</keyword>